<evidence type="ECO:0000313" key="1">
    <source>
        <dbReference type="EMBL" id="EGO22959.1"/>
    </source>
</evidence>
<proteinExistence type="predicted"/>
<name>F8P1D0_SERL9</name>
<dbReference type="RefSeq" id="XP_007320199.1">
    <property type="nucleotide sequence ID" value="XM_007320137.1"/>
</dbReference>
<gene>
    <name evidence="1" type="ORF">SERLADRAFT_471525</name>
</gene>
<dbReference type="GeneID" id="18819966"/>
<organism evidence="2">
    <name type="scientific">Serpula lacrymans var. lacrymans (strain S7.9)</name>
    <name type="common">Dry rot fungus</name>
    <dbReference type="NCBI Taxonomy" id="578457"/>
    <lineage>
        <taxon>Eukaryota</taxon>
        <taxon>Fungi</taxon>
        <taxon>Dikarya</taxon>
        <taxon>Basidiomycota</taxon>
        <taxon>Agaricomycotina</taxon>
        <taxon>Agaricomycetes</taxon>
        <taxon>Agaricomycetidae</taxon>
        <taxon>Boletales</taxon>
        <taxon>Coniophorineae</taxon>
        <taxon>Serpulaceae</taxon>
        <taxon>Serpula</taxon>
    </lineage>
</organism>
<dbReference type="OrthoDB" id="3266602at2759"/>
<dbReference type="HOGENOM" id="CLU_1603741_0_0_1"/>
<dbReference type="Proteomes" id="UP000008064">
    <property type="component" value="Unassembled WGS sequence"/>
</dbReference>
<dbReference type="EMBL" id="GL945436">
    <property type="protein sequence ID" value="EGO22959.1"/>
    <property type="molecule type" value="Genomic_DNA"/>
</dbReference>
<evidence type="ECO:0000313" key="2">
    <source>
        <dbReference type="Proteomes" id="UP000008064"/>
    </source>
</evidence>
<reference evidence="2" key="1">
    <citation type="journal article" date="2011" name="Science">
        <title>The plant cell wall-decomposing machinery underlies the functional diversity of forest fungi.</title>
        <authorList>
            <person name="Eastwood D.C."/>
            <person name="Floudas D."/>
            <person name="Binder M."/>
            <person name="Majcherczyk A."/>
            <person name="Schneider P."/>
            <person name="Aerts A."/>
            <person name="Asiegbu F.O."/>
            <person name="Baker S.E."/>
            <person name="Barry K."/>
            <person name="Bendiksby M."/>
            <person name="Blumentritt M."/>
            <person name="Coutinho P.M."/>
            <person name="Cullen D."/>
            <person name="de Vries R.P."/>
            <person name="Gathman A."/>
            <person name="Goodell B."/>
            <person name="Henrissat B."/>
            <person name="Ihrmark K."/>
            <person name="Kauserud H."/>
            <person name="Kohler A."/>
            <person name="LaButti K."/>
            <person name="Lapidus A."/>
            <person name="Lavin J.L."/>
            <person name="Lee Y.-H."/>
            <person name="Lindquist E."/>
            <person name="Lilly W."/>
            <person name="Lucas S."/>
            <person name="Morin E."/>
            <person name="Murat C."/>
            <person name="Oguiza J.A."/>
            <person name="Park J."/>
            <person name="Pisabarro A.G."/>
            <person name="Riley R."/>
            <person name="Rosling A."/>
            <person name="Salamov A."/>
            <person name="Schmidt O."/>
            <person name="Schmutz J."/>
            <person name="Skrede I."/>
            <person name="Stenlid J."/>
            <person name="Wiebenga A."/>
            <person name="Xie X."/>
            <person name="Kuees U."/>
            <person name="Hibbett D.S."/>
            <person name="Hoffmeister D."/>
            <person name="Hoegberg N."/>
            <person name="Martin F."/>
            <person name="Grigoriev I.V."/>
            <person name="Watkinson S.C."/>
        </authorList>
    </citation>
    <scope>NUCLEOTIDE SEQUENCE [LARGE SCALE GENOMIC DNA]</scope>
    <source>
        <strain evidence="2">S7.9</strain>
    </source>
</reference>
<protein>
    <submittedName>
        <fullName evidence="1">Uncharacterized protein</fullName>
    </submittedName>
</protein>
<accession>F8P1D0</accession>
<dbReference type="AlphaFoldDB" id="F8P1D0"/>
<sequence length="166" mass="18445">MEAQILYLHVKLQTAKSKMINVNPVAFAFDGEYSTVIGNKSDIQGEQKGSEARTVNMRQDACNIVRELSEALGTVFNPMGSFPNEFGGIIMRFSCVVVVNVPLPFAQSKPNDTLHDPDAAKDAEQNDDSDVFVKRMVGELEVTVHPDNTHKLFVGQRYVIQFRLIG</sequence>
<dbReference type="KEGG" id="sla:SERLADRAFT_471525"/>